<gene>
    <name evidence="1" type="ORF">S03H2_46348</name>
</gene>
<comment type="caution">
    <text evidence="1">The sequence shown here is derived from an EMBL/GenBank/DDBJ whole genome shotgun (WGS) entry which is preliminary data.</text>
</comment>
<evidence type="ECO:0008006" key="2">
    <source>
        <dbReference type="Google" id="ProtNLM"/>
    </source>
</evidence>
<reference evidence="1" key="1">
    <citation type="journal article" date="2014" name="Front. Microbiol.">
        <title>High frequency of phylogenetically diverse reductive dehalogenase-homologous genes in deep subseafloor sedimentary metagenomes.</title>
        <authorList>
            <person name="Kawai M."/>
            <person name="Futagami T."/>
            <person name="Toyoda A."/>
            <person name="Takaki Y."/>
            <person name="Nishi S."/>
            <person name="Hori S."/>
            <person name="Arai W."/>
            <person name="Tsubouchi T."/>
            <person name="Morono Y."/>
            <person name="Uchiyama I."/>
            <person name="Ito T."/>
            <person name="Fujiyama A."/>
            <person name="Inagaki F."/>
            <person name="Takami H."/>
        </authorList>
    </citation>
    <scope>NUCLEOTIDE SEQUENCE</scope>
    <source>
        <strain evidence="1">Expedition CK06-06</strain>
    </source>
</reference>
<protein>
    <recommendedName>
        <fullName evidence="2">GH16 domain-containing protein</fullName>
    </recommendedName>
</protein>
<proteinExistence type="predicted"/>
<dbReference type="EMBL" id="BARU01029092">
    <property type="protein sequence ID" value="GAH63271.1"/>
    <property type="molecule type" value="Genomic_DNA"/>
</dbReference>
<organism evidence="1">
    <name type="scientific">marine sediment metagenome</name>
    <dbReference type="NCBI Taxonomy" id="412755"/>
    <lineage>
        <taxon>unclassified sequences</taxon>
        <taxon>metagenomes</taxon>
        <taxon>ecological metagenomes</taxon>
    </lineage>
</organism>
<name>X1GZC1_9ZZZZ</name>
<accession>X1GZC1</accession>
<dbReference type="AlphaFoldDB" id="X1GZC1"/>
<sequence>PEATWFWLKKGMRYNDGQEAVLFNMRKDEGSIILKKDTKNCLDFTHILVGKGKANLEYDVSSLSSDSAHMFGFSWSVKNKEIKLYIDGEFAAKKHMKY</sequence>
<evidence type="ECO:0000313" key="1">
    <source>
        <dbReference type="EMBL" id="GAH63271.1"/>
    </source>
</evidence>
<feature type="non-terminal residue" evidence="1">
    <location>
        <position position="1"/>
    </location>
</feature>